<evidence type="ECO:0000256" key="6">
    <source>
        <dbReference type="ARBA" id="ARBA00023242"/>
    </source>
</evidence>
<dbReference type="SMART" id="SM00717">
    <property type="entry name" value="SANT"/>
    <property type="match status" value="2"/>
</dbReference>
<evidence type="ECO:0000256" key="2">
    <source>
        <dbReference type="ARBA" id="ARBA00022737"/>
    </source>
</evidence>
<dbReference type="PANTHER" id="PTHR45675">
    <property type="entry name" value="MYB TRANSCRIPTION FACTOR-RELATED-RELATED"/>
    <property type="match status" value="1"/>
</dbReference>
<keyword evidence="3" id="KW-0805">Transcription regulation</keyword>
<name>A0AAQ3PFK7_PASNO</name>
<dbReference type="AlphaFoldDB" id="A0AAQ3PFK7"/>
<feature type="domain" description="HTH myb-type" evidence="9">
    <location>
        <begin position="123"/>
        <end position="177"/>
    </location>
</feature>
<accession>A0AAQ3PFK7</accession>
<dbReference type="Proteomes" id="UP001341281">
    <property type="component" value="Chromosome 01"/>
</dbReference>
<keyword evidence="11" id="KW-1185">Reference proteome</keyword>
<keyword evidence="6" id="KW-0539">Nucleus</keyword>
<gene>
    <name evidence="10" type="ORF">U9M48_000814</name>
</gene>
<feature type="domain" description="Myb-like" evidence="8">
    <location>
        <begin position="70"/>
        <end position="122"/>
    </location>
</feature>
<dbReference type="PANTHER" id="PTHR45675:SF38">
    <property type="entry name" value="TRANSCRIPTION FACTOR JAMYB"/>
    <property type="match status" value="1"/>
</dbReference>
<evidence type="ECO:0000313" key="11">
    <source>
        <dbReference type="Proteomes" id="UP001341281"/>
    </source>
</evidence>
<dbReference type="InterPro" id="IPR009057">
    <property type="entry name" value="Homeodomain-like_sf"/>
</dbReference>
<sequence>MNQVMEMVLHHHNHQQPPAQSRYGVAEECRRAGPRPAGASPTAPIMASAAAAAKREAEEDTEEQEQQVQQELLRRGPWTVDEDLTLINYIAEHGEGRWNALARAAGLKRTGKSCRLRWLNYLRPDVKRGDFTADEQLLILDLHSRWGNRWSKIASQLPGRTDNEIKNYWRTRVQKHAKQLNCDVNSRRFKDAMRFLWMPRLAERASAAAAGTGTGTNHHAPTTAPPADSYHDDDYHCSPGATAASSSASTTTTSSSDTKHLQPHAATAGGDDDWAVAVAADHEFWSTASALQQLTAADHHRSSSSCCGGFQDDLITGWVQGFSEAGNIISSSDASSLWSLDDIWRTMHC</sequence>
<evidence type="ECO:0000256" key="3">
    <source>
        <dbReference type="ARBA" id="ARBA00023015"/>
    </source>
</evidence>
<dbReference type="GO" id="GO:0005634">
    <property type="term" value="C:nucleus"/>
    <property type="evidence" value="ECO:0007669"/>
    <property type="project" value="UniProtKB-SubCell"/>
</dbReference>
<feature type="compositionally biased region" description="Low complexity" evidence="7">
    <location>
        <begin position="208"/>
        <end position="227"/>
    </location>
</feature>
<protein>
    <submittedName>
        <fullName evidence="10">Uncharacterized protein</fullName>
    </submittedName>
</protein>
<comment type="subcellular location">
    <subcellularLocation>
        <location evidence="1">Nucleus</location>
    </subcellularLocation>
</comment>
<dbReference type="EMBL" id="CP144745">
    <property type="protein sequence ID" value="WVZ49452.1"/>
    <property type="molecule type" value="Genomic_DNA"/>
</dbReference>
<evidence type="ECO:0000259" key="8">
    <source>
        <dbReference type="PROSITE" id="PS50090"/>
    </source>
</evidence>
<dbReference type="FunFam" id="1.10.10.60:FF:000011">
    <property type="entry name" value="Myb transcription factor"/>
    <property type="match status" value="1"/>
</dbReference>
<dbReference type="FunFam" id="1.10.10.60:FF:000107">
    <property type="entry name" value="MYB transcription factor"/>
    <property type="match status" value="1"/>
</dbReference>
<evidence type="ECO:0000256" key="1">
    <source>
        <dbReference type="ARBA" id="ARBA00004123"/>
    </source>
</evidence>
<feature type="domain" description="Myb-like" evidence="8">
    <location>
        <begin position="123"/>
        <end position="173"/>
    </location>
</feature>
<feature type="region of interest" description="Disordered" evidence="7">
    <location>
        <begin position="208"/>
        <end position="268"/>
    </location>
</feature>
<dbReference type="CDD" id="cd00167">
    <property type="entry name" value="SANT"/>
    <property type="match status" value="2"/>
</dbReference>
<dbReference type="GO" id="GO:0043565">
    <property type="term" value="F:sequence-specific DNA binding"/>
    <property type="evidence" value="ECO:0007669"/>
    <property type="project" value="InterPro"/>
</dbReference>
<reference evidence="10 11" key="1">
    <citation type="submission" date="2024-02" db="EMBL/GenBank/DDBJ databases">
        <title>High-quality chromosome-scale genome assembly of Pensacola bahiagrass (Paspalum notatum Flugge var. saurae).</title>
        <authorList>
            <person name="Vega J.M."/>
            <person name="Podio M."/>
            <person name="Orjuela J."/>
            <person name="Siena L.A."/>
            <person name="Pessino S.C."/>
            <person name="Combes M.C."/>
            <person name="Mariac C."/>
            <person name="Albertini E."/>
            <person name="Pupilli F."/>
            <person name="Ortiz J.P.A."/>
            <person name="Leblanc O."/>
        </authorList>
    </citation>
    <scope>NUCLEOTIDE SEQUENCE [LARGE SCALE GENOMIC DNA]</scope>
    <source>
        <strain evidence="10">R1</strain>
        <tissue evidence="10">Leaf</tissue>
    </source>
</reference>
<dbReference type="SUPFAM" id="SSF46689">
    <property type="entry name" value="Homeodomain-like"/>
    <property type="match status" value="1"/>
</dbReference>
<evidence type="ECO:0000256" key="7">
    <source>
        <dbReference type="SAM" id="MobiDB-lite"/>
    </source>
</evidence>
<organism evidence="10 11">
    <name type="scientific">Paspalum notatum var. saurae</name>
    <dbReference type="NCBI Taxonomy" id="547442"/>
    <lineage>
        <taxon>Eukaryota</taxon>
        <taxon>Viridiplantae</taxon>
        <taxon>Streptophyta</taxon>
        <taxon>Embryophyta</taxon>
        <taxon>Tracheophyta</taxon>
        <taxon>Spermatophyta</taxon>
        <taxon>Magnoliopsida</taxon>
        <taxon>Liliopsida</taxon>
        <taxon>Poales</taxon>
        <taxon>Poaceae</taxon>
        <taxon>PACMAD clade</taxon>
        <taxon>Panicoideae</taxon>
        <taxon>Andropogonodae</taxon>
        <taxon>Paspaleae</taxon>
        <taxon>Paspalinae</taxon>
        <taxon>Paspalum</taxon>
    </lineage>
</organism>
<keyword evidence="4" id="KW-0238">DNA-binding</keyword>
<evidence type="ECO:0000259" key="9">
    <source>
        <dbReference type="PROSITE" id="PS51294"/>
    </source>
</evidence>
<keyword evidence="5" id="KW-0804">Transcription</keyword>
<dbReference type="Gene3D" id="1.10.10.60">
    <property type="entry name" value="Homeodomain-like"/>
    <property type="match status" value="2"/>
</dbReference>
<keyword evidence="2" id="KW-0677">Repeat</keyword>
<dbReference type="PROSITE" id="PS50090">
    <property type="entry name" value="MYB_LIKE"/>
    <property type="match status" value="2"/>
</dbReference>
<dbReference type="InterPro" id="IPR044676">
    <property type="entry name" value="EOBI/EOBII-like_plant"/>
</dbReference>
<dbReference type="InterPro" id="IPR017930">
    <property type="entry name" value="Myb_dom"/>
</dbReference>
<evidence type="ECO:0000256" key="5">
    <source>
        <dbReference type="ARBA" id="ARBA00023163"/>
    </source>
</evidence>
<feature type="domain" description="HTH myb-type" evidence="9">
    <location>
        <begin position="73"/>
        <end position="122"/>
    </location>
</feature>
<feature type="compositionally biased region" description="Low complexity" evidence="7">
    <location>
        <begin position="241"/>
        <end position="256"/>
    </location>
</feature>
<dbReference type="PROSITE" id="PS51294">
    <property type="entry name" value="HTH_MYB"/>
    <property type="match status" value="2"/>
</dbReference>
<proteinExistence type="predicted"/>
<dbReference type="Pfam" id="PF00249">
    <property type="entry name" value="Myb_DNA-binding"/>
    <property type="match status" value="2"/>
</dbReference>
<evidence type="ECO:0000313" key="10">
    <source>
        <dbReference type="EMBL" id="WVZ49452.1"/>
    </source>
</evidence>
<dbReference type="InterPro" id="IPR001005">
    <property type="entry name" value="SANT/Myb"/>
</dbReference>
<feature type="region of interest" description="Disordered" evidence="7">
    <location>
        <begin position="11"/>
        <end position="49"/>
    </location>
</feature>
<dbReference type="GO" id="GO:0003700">
    <property type="term" value="F:DNA-binding transcription factor activity"/>
    <property type="evidence" value="ECO:0007669"/>
    <property type="project" value="InterPro"/>
</dbReference>
<evidence type="ECO:0000256" key="4">
    <source>
        <dbReference type="ARBA" id="ARBA00023125"/>
    </source>
</evidence>